<dbReference type="EMBL" id="FOHX01000023">
    <property type="protein sequence ID" value="SEU44565.1"/>
    <property type="molecule type" value="Genomic_DNA"/>
</dbReference>
<evidence type="ECO:0000313" key="4">
    <source>
        <dbReference type="Proteomes" id="UP000199361"/>
    </source>
</evidence>
<evidence type="ECO:0000256" key="1">
    <source>
        <dbReference type="SAM" id="MobiDB-lite"/>
    </source>
</evidence>
<reference evidence="3 4" key="1">
    <citation type="submission" date="2016-10" db="EMBL/GenBank/DDBJ databases">
        <authorList>
            <person name="de Groot N.N."/>
        </authorList>
    </citation>
    <scope>NUCLEOTIDE SEQUENCE [LARGE SCALE GENOMIC DNA]</scope>
    <source>
        <strain evidence="3 4">CGMCC 4.5598</strain>
    </source>
</reference>
<evidence type="ECO:0008006" key="5">
    <source>
        <dbReference type="Google" id="ProtNLM"/>
    </source>
</evidence>
<organism evidence="3 4">
    <name type="scientific">Nonomuraea wenchangensis</name>
    <dbReference type="NCBI Taxonomy" id="568860"/>
    <lineage>
        <taxon>Bacteria</taxon>
        <taxon>Bacillati</taxon>
        <taxon>Actinomycetota</taxon>
        <taxon>Actinomycetes</taxon>
        <taxon>Streptosporangiales</taxon>
        <taxon>Streptosporangiaceae</taxon>
        <taxon>Nonomuraea</taxon>
    </lineage>
</organism>
<dbReference type="AlphaFoldDB" id="A0A1I0LQV1"/>
<sequence>MPFATFRRSWAAYAGAAVVLVAAGAVFAVHAQTNETVPAAAGSSEHDGRTAGDITPSPAKPSGDPCEAAEGEHEACANGKPRRHERKDFMADCVAADAVGLWPNTCAKAAEPVAEKFSACRSARKSLLRCENAAVYEACVYRGGGALCGDAEPVYQACRTRGATDIARRFCIEGTIEYQNCRHAFGVTVSGDVCVPATAAYETCRARSSIRACQGVRDEYARTHYR</sequence>
<feature type="region of interest" description="Disordered" evidence="1">
    <location>
        <begin position="38"/>
        <end position="81"/>
    </location>
</feature>
<dbReference type="OrthoDB" id="9827807at2"/>
<accession>A0A1I0LQV1</accession>
<protein>
    <recommendedName>
        <fullName evidence="5">Cysteine rich repeat-containing protein</fullName>
    </recommendedName>
</protein>
<keyword evidence="2" id="KW-0732">Signal</keyword>
<evidence type="ECO:0000313" key="3">
    <source>
        <dbReference type="EMBL" id="SEU44565.1"/>
    </source>
</evidence>
<keyword evidence="4" id="KW-1185">Reference proteome</keyword>
<feature type="signal peptide" evidence="2">
    <location>
        <begin position="1"/>
        <end position="31"/>
    </location>
</feature>
<dbReference type="Proteomes" id="UP000199361">
    <property type="component" value="Unassembled WGS sequence"/>
</dbReference>
<dbReference type="RefSeq" id="WP_143082605.1">
    <property type="nucleotide sequence ID" value="NZ_FOHX01000023.1"/>
</dbReference>
<gene>
    <name evidence="3" type="ORF">SAMN05421811_12375</name>
</gene>
<name>A0A1I0LQV1_9ACTN</name>
<feature type="chain" id="PRO_5011469264" description="Cysteine rich repeat-containing protein" evidence="2">
    <location>
        <begin position="32"/>
        <end position="226"/>
    </location>
</feature>
<evidence type="ECO:0000256" key="2">
    <source>
        <dbReference type="SAM" id="SignalP"/>
    </source>
</evidence>
<proteinExistence type="predicted"/>